<organism evidence="1 2">
    <name type="scientific">Rufibacter quisquiliarum</name>
    <dbReference type="NCBI Taxonomy" id="1549639"/>
    <lineage>
        <taxon>Bacteria</taxon>
        <taxon>Pseudomonadati</taxon>
        <taxon>Bacteroidota</taxon>
        <taxon>Cytophagia</taxon>
        <taxon>Cytophagales</taxon>
        <taxon>Hymenobacteraceae</taxon>
        <taxon>Rufibacter</taxon>
    </lineage>
</organism>
<proteinExistence type="predicted"/>
<evidence type="ECO:0000313" key="1">
    <source>
        <dbReference type="EMBL" id="MBA9075472.1"/>
    </source>
</evidence>
<dbReference type="Proteomes" id="UP000563094">
    <property type="component" value="Unassembled WGS sequence"/>
</dbReference>
<comment type="caution">
    <text evidence="1">The sequence shown here is derived from an EMBL/GenBank/DDBJ whole genome shotgun (WGS) entry which is preliminary data.</text>
</comment>
<protein>
    <submittedName>
        <fullName evidence="1">Uncharacterized protein</fullName>
    </submittedName>
</protein>
<dbReference type="AlphaFoldDB" id="A0A839G907"/>
<reference evidence="1 2" key="1">
    <citation type="submission" date="2020-08" db="EMBL/GenBank/DDBJ databases">
        <title>Genomic Encyclopedia of Type Strains, Phase IV (KMG-IV): sequencing the most valuable type-strain genomes for metagenomic binning, comparative biology and taxonomic classification.</title>
        <authorList>
            <person name="Goeker M."/>
        </authorList>
    </citation>
    <scope>NUCLEOTIDE SEQUENCE [LARGE SCALE GENOMIC DNA]</scope>
    <source>
        <strain evidence="1 2">DSM 29854</strain>
    </source>
</reference>
<name>A0A839G907_9BACT</name>
<keyword evidence="2" id="KW-1185">Reference proteome</keyword>
<evidence type="ECO:0000313" key="2">
    <source>
        <dbReference type="Proteomes" id="UP000563094"/>
    </source>
</evidence>
<accession>A0A839G907</accession>
<gene>
    <name evidence="1" type="ORF">FHS90_000169</name>
</gene>
<dbReference type="EMBL" id="JACJIQ010000001">
    <property type="protein sequence ID" value="MBA9075472.1"/>
    <property type="molecule type" value="Genomic_DNA"/>
</dbReference>
<sequence length="42" mass="5018">MLDSLVLIYKQYESFYINSYTKFQKKVPIAVAYLKYSIFATE</sequence>